<feature type="transmembrane region" description="Helical" evidence="1">
    <location>
        <begin position="526"/>
        <end position="549"/>
    </location>
</feature>
<reference evidence="4" key="1">
    <citation type="journal article" date="2023" name="Mol. Phylogenet. Evol.">
        <title>Genome-scale phylogeny and comparative genomics of the fungal order Sordariales.</title>
        <authorList>
            <person name="Hensen N."/>
            <person name="Bonometti L."/>
            <person name="Westerberg I."/>
            <person name="Brannstrom I.O."/>
            <person name="Guillou S."/>
            <person name="Cros-Aarteil S."/>
            <person name="Calhoun S."/>
            <person name="Haridas S."/>
            <person name="Kuo A."/>
            <person name="Mondo S."/>
            <person name="Pangilinan J."/>
            <person name="Riley R."/>
            <person name="LaButti K."/>
            <person name="Andreopoulos B."/>
            <person name="Lipzen A."/>
            <person name="Chen C."/>
            <person name="Yan M."/>
            <person name="Daum C."/>
            <person name="Ng V."/>
            <person name="Clum A."/>
            <person name="Steindorff A."/>
            <person name="Ohm R.A."/>
            <person name="Martin F."/>
            <person name="Silar P."/>
            <person name="Natvig D.O."/>
            <person name="Lalanne C."/>
            <person name="Gautier V."/>
            <person name="Ament-Velasquez S.L."/>
            <person name="Kruys A."/>
            <person name="Hutchinson M.I."/>
            <person name="Powell A.J."/>
            <person name="Barry K."/>
            <person name="Miller A.N."/>
            <person name="Grigoriev I.V."/>
            <person name="Debuchy R."/>
            <person name="Gladieux P."/>
            <person name="Hiltunen Thoren M."/>
            <person name="Johannesson H."/>
        </authorList>
    </citation>
    <scope>NUCLEOTIDE SEQUENCE [LARGE SCALE GENOMIC DNA]</scope>
    <source>
        <strain evidence="4">CBS 340.73</strain>
    </source>
</reference>
<keyword evidence="4" id="KW-1185">Reference proteome</keyword>
<accession>A0AAN6S1X4</accession>
<feature type="chain" id="PRO_5042843457" evidence="2">
    <location>
        <begin position="27"/>
        <end position="580"/>
    </location>
</feature>
<proteinExistence type="predicted"/>
<keyword evidence="1" id="KW-0472">Membrane</keyword>
<feature type="transmembrane region" description="Helical" evidence="1">
    <location>
        <begin position="469"/>
        <end position="490"/>
    </location>
</feature>
<keyword evidence="1" id="KW-0812">Transmembrane</keyword>
<feature type="transmembrane region" description="Helical" evidence="1">
    <location>
        <begin position="401"/>
        <end position="426"/>
    </location>
</feature>
<sequence length="580" mass="65549">MRSRKPRMVLIYILVVSVASVSNAQAGYSFDECKDRVLGFKNGSINHIGKVTSSNFGDFLYNGSVHGLNDGFPRQEYIAVTYQGCVEICGNPIQLNTAPQALSLASTWVFPLAILLSLPYDSLHKRKIRRTLEAVLKWLGSPQTALTATIFNVRQMRECFRQSNQVNGDTHRAREAYFILSCLNQFDFPLGVRRSRRRRDLEFVDAVLYGLFRPLAVRHANEPEVQYLQQLLSVLAFQLRMLRRRGVVPTLISLGTFLVAFVFSVVLAFADLGMDTTAFSLALGLLYSWLPLLVAFTIIDRNPVSADPRWLYNVNAVYQWKPTPAARREPAWWTDEDDIPEQYELGMFIGQGRRIRYNCLAYAVVQDLYRNKRTINLATGTMDVGACAVRVRGHLAGGRPISWVSINVASLLLVWTEVLMSVMIAFNAPTVGLGCRSLTYLLFGIFSTVSWIVQFWSRPHWTARRLSTVFNTLAVVDLAAIILFQLTGVFNNCYCKSASLGLPSYGGYMDFENAQFYKESFSVIPYWATATVIGGFIPLSALVTALFWWMDCKDIWKANEVHVEHRNGANSVRANLNWLR</sequence>
<comment type="caution">
    <text evidence="3">The sequence shown here is derived from an EMBL/GenBank/DDBJ whole genome shotgun (WGS) entry which is preliminary data.</text>
</comment>
<feature type="transmembrane region" description="Helical" evidence="1">
    <location>
        <begin position="276"/>
        <end position="299"/>
    </location>
</feature>
<protein>
    <submittedName>
        <fullName evidence="3">Uncharacterized protein</fullName>
    </submittedName>
</protein>
<evidence type="ECO:0000313" key="4">
    <source>
        <dbReference type="Proteomes" id="UP001303473"/>
    </source>
</evidence>
<name>A0AAN6S1X4_9PEZI</name>
<feature type="transmembrane region" description="Helical" evidence="1">
    <location>
        <begin position="438"/>
        <end position="457"/>
    </location>
</feature>
<dbReference type="EMBL" id="MU853866">
    <property type="protein sequence ID" value="KAK3936993.1"/>
    <property type="molecule type" value="Genomic_DNA"/>
</dbReference>
<dbReference type="AlphaFoldDB" id="A0AAN6S1X4"/>
<keyword evidence="1" id="KW-1133">Transmembrane helix</keyword>
<evidence type="ECO:0000256" key="2">
    <source>
        <dbReference type="SAM" id="SignalP"/>
    </source>
</evidence>
<feature type="transmembrane region" description="Helical" evidence="1">
    <location>
        <begin position="101"/>
        <end position="120"/>
    </location>
</feature>
<evidence type="ECO:0000256" key="1">
    <source>
        <dbReference type="SAM" id="Phobius"/>
    </source>
</evidence>
<keyword evidence="2" id="KW-0732">Signal</keyword>
<organism evidence="3 4">
    <name type="scientific">Diplogelasinospora grovesii</name>
    <dbReference type="NCBI Taxonomy" id="303347"/>
    <lineage>
        <taxon>Eukaryota</taxon>
        <taxon>Fungi</taxon>
        <taxon>Dikarya</taxon>
        <taxon>Ascomycota</taxon>
        <taxon>Pezizomycotina</taxon>
        <taxon>Sordariomycetes</taxon>
        <taxon>Sordariomycetidae</taxon>
        <taxon>Sordariales</taxon>
        <taxon>Diplogelasinosporaceae</taxon>
        <taxon>Diplogelasinospora</taxon>
    </lineage>
</organism>
<gene>
    <name evidence="3" type="ORF">QBC46DRAFT_320461</name>
</gene>
<dbReference type="Proteomes" id="UP001303473">
    <property type="component" value="Unassembled WGS sequence"/>
</dbReference>
<feature type="transmembrane region" description="Helical" evidence="1">
    <location>
        <begin position="247"/>
        <end position="270"/>
    </location>
</feature>
<evidence type="ECO:0000313" key="3">
    <source>
        <dbReference type="EMBL" id="KAK3936993.1"/>
    </source>
</evidence>
<feature type="signal peptide" evidence="2">
    <location>
        <begin position="1"/>
        <end position="26"/>
    </location>
</feature>